<feature type="binding site" evidence="9">
    <location>
        <position position="271"/>
    </location>
    <ligand>
        <name>substrate</name>
    </ligand>
</feature>
<reference evidence="12 13" key="1">
    <citation type="submission" date="2016-11" db="EMBL/GenBank/DDBJ databases">
        <title>Study of marine rhodopsin-containing bacteria.</title>
        <authorList>
            <person name="Yoshizawa S."/>
            <person name="Kumagai Y."/>
            <person name="Kogure K."/>
        </authorList>
    </citation>
    <scope>NUCLEOTIDE SEQUENCE [LARGE SCALE GENOMIC DNA]</scope>
    <source>
        <strain evidence="12 13">SG-29</strain>
    </source>
</reference>
<organism evidence="12 13">
    <name type="scientific">Rubricoccus marinus</name>
    <dbReference type="NCBI Taxonomy" id="716817"/>
    <lineage>
        <taxon>Bacteria</taxon>
        <taxon>Pseudomonadati</taxon>
        <taxon>Rhodothermota</taxon>
        <taxon>Rhodothermia</taxon>
        <taxon>Rhodothermales</taxon>
        <taxon>Rubricoccaceae</taxon>
        <taxon>Rubricoccus</taxon>
    </lineage>
</organism>
<keyword evidence="6" id="KW-0560">Oxidoreductase</keyword>
<evidence type="ECO:0000313" key="13">
    <source>
        <dbReference type="Proteomes" id="UP000216446"/>
    </source>
</evidence>
<evidence type="ECO:0000256" key="10">
    <source>
        <dbReference type="PIRSR" id="PIRSR000196-2"/>
    </source>
</evidence>
<evidence type="ECO:0000256" key="5">
    <source>
        <dbReference type="ARBA" id="ARBA00022827"/>
    </source>
</evidence>
<dbReference type="Gene3D" id="3.20.20.220">
    <property type="match status" value="1"/>
</dbReference>
<dbReference type="RefSeq" id="WP_094550163.1">
    <property type="nucleotide sequence ID" value="NZ_MQWB01000001.1"/>
</dbReference>
<dbReference type="PANTHER" id="PTHR13914">
    <property type="entry name" value="PROLINE OXIDASE"/>
    <property type="match status" value="1"/>
</dbReference>
<proteinExistence type="predicted"/>
<feature type="binding site" evidence="10">
    <location>
        <begin position="209"/>
        <end position="210"/>
    </location>
    <ligand>
        <name>FAD</name>
        <dbReference type="ChEBI" id="CHEBI:57692"/>
    </ligand>
</feature>
<dbReference type="SUPFAM" id="SSF51730">
    <property type="entry name" value="FAD-linked oxidoreductase"/>
    <property type="match status" value="1"/>
</dbReference>
<feature type="binding site" evidence="9">
    <location>
        <position position="82"/>
    </location>
    <ligand>
        <name>substrate</name>
    </ligand>
</feature>
<evidence type="ECO:0000259" key="11">
    <source>
        <dbReference type="Pfam" id="PF01619"/>
    </source>
</evidence>
<sequence>MKLPFALARRFVAGESLDAALPALDPILGSGRFITLDLLGEHVPERSRAEGFATEYGDLVETLADYRDRRGAPPEAVGISIKLSMIGQVIDTEFCEANLRDLLDRAKATDLFVRLDMEGSDITQSTLDIFERVYPEYPDHVGTVLQAYLKRTYGDVARMAELNARVRICKGAYAEPATLAYPGMPAIREAYMDHARTLLTSARYPGIATHDDQLIEAVKAYTTQEGITADRFEFQMLYGLREETQTDLVRQGYNMRTYVPYGTEWGPYFTRRLRERKENVFFVLKALVKG</sequence>
<evidence type="ECO:0000256" key="7">
    <source>
        <dbReference type="ARBA" id="ARBA00023062"/>
    </source>
</evidence>
<evidence type="ECO:0000256" key="2">
    <source>
        <dbReference type="ARBA" id="ARBA00012695"/>
    </source>
</evidence>
<protein>
    <recommendedName>
        <fullName evidence="2">proline dehydrogenase</fullName>
        <ecNumber evidence="2">1.5.5.2</ecNumber>
    </recommendedName>
</protein>
<evidence type="ECO:0000256" key="4">
    <source>
        <dbReference type="ARBA" id="ARBA00022741"/>
    </source>
</evidence>
<keyword evidence="4 10" id="KW-0547">Nucleotide-binding</keyword>
<comment type="cofactor">
    <cofactor evidence="10">
        <name>FAD</name>
        <dbReference type="ChEBI" id="CHEBI:57692"/>
    </cofactor>
    <text evidence="10">Binds 1 FAD per subunit.</text>
</comment>
<dbReference type="EMBL" id="MQWB01000001">
    <property type="protein sequence ID" value="OZC04085.1"/>
    <property type="molecule type" value="Genomic_DNA"/>
</dbReference>
<comment type="catalytic activity">
    <reaction evidence="8">
        <text>L-proline + a quinone = (S)-1-pyrroline-5-carboxylate + a quinol + H(+)</text>
        <dbReference type="Rhea" id="RHEA:23784"/>
        <dbReference type="ChEBI" id="CHEBI:15378"/>
        <dbReference type="ChEBI" id="CHEBI:17388"/>
        <dbReference type="ChEBI" id="CHEBI:24646"/>
        <dbReference type="ChEBI" id="CHEBI:60039"/>
        <dbReference type="ChEBI" id="CHEBI:132124"/>
        <dbReference type="EC" id="1.5.5.2"/>
    </reaction>
</comment>
<dbReference type="OrthoDB" id="9773461at2"/>
<feature type="binding site" evidence="10">
    <location>
        <position position="117"/>
    </location>
    <ligand>
        <name>FAD</name>
        <dbReference type="ChEBI" id="CHEBI:57692"/>
    </ligand>
</feature>
<feature type="binding site" evidence="10">
    <location>
        <position position="146"/>
    </location>
    <ligand>
        <name>FAD</name>
        <dbReference type="ChEBI" id="CHEBI:57692"/>
    </ligand>
</feature>
<dbReference type="PANTHER" id="PTHR13914:SF0">
    <property type="entry name" value="PROLINE DEHYDROGENASE 1, MITOCHONDRIAL"/>
    <property type="match status" value="1"/>
</dbReference>
<dbReference type="GO" id="GO:0000166">
    <property type="term" value="F:nucleotide binding"/>
    <property type="evidence" value="ECO:0007669"/>
    <property type="project" value="UniProtKB-KW"/>
</dbReference>
<evidence type="ECO:0000313" key="12">
    <source>
        <dbReference type="EMBL" id="OZC04085.1"/>
    </source>
</evidence>
<dbReference type="PIRSF" id="PIRSF000196">
    <property type="entry name" value="Pro_dehydrog"/>
    <property type="match status" value="1"/>
</dbReference>
<dbReference type="InterPro" id="IPR029041">
    <property type="entry name" value="FAD-linked_oxidoreductase-like"/>
</dbReference>
<gene>
    <name evidence="12" type="ORF">BSZ36_14480</name>
</gene>
<keyword evidence="13" id="KW-1185">Reference proteome</keyword>
<dbReference type="EC" id="1.5.5.2" evidence="2"/>
<dbReference type="InterPro" id="IPR002872">
    <property type="entry name" value="Proline_DH_dom"/>
</dbReference>
<evidence type="ECO:0000256" key="8">
    <source>
        <dbReference type="ARBA" id="ARBA00048779"/>
    </source>
</evidence>
<keyword evidence="7" id="KW-0642">Proline metabolism</keyword>
<dbReference type="AlphaFoldDB" id="A0A259U224"/>
<evidence type="ECO:0000256" key="1">
    <source>
        <dbReference type="ARBA" id="ARBA00004739"/>
    </source>
</evidence>
<dbReference type="Pfam" id="PF01619">
    <property type="entry name" value="Pro_dh"/>
    <property type="match status" value="1"/>
</dbReference>
<keyword evidence="3" id="KW-0285">Flavoprotein</keyword>
<dbReference type="Proteomes" id="UP000216446">
    <property type="component" value="Unassembled WGS sequence"/>
</dbReference>
<dbReference type="UniPathway" id="UPA00261">
    <property type="reaction ID" value="UER00373"/>
</dbReference>
<dbReference type="GO" id="GO:0010133">
    <property type="term" value="P:L-proline catabolic process to L-glutamate"/>
    <property type="evidence" value="ECO:0007669"/>
    <property type="project" value="UniProtKB-UniPathway"/>
</dbReference>
<dbReference type="InterPro" id="IPR008219">
    <property type="entry name" value="PRODH_bac_arc"/>
</dbReference>
<evidence type="ECO:0000256" key="6">
    <source>
        <dbReference type="ARBA" id="ARBA00023002"/>
    </source>
</evidence>
<feature type="binding site" evidence="9">
    <location>
        <position position="272"/>
    </location>
    <ligand>
        <name>substrate</name>
    </ligand>
</feature>
<comment type="pathway">
    <text evidence="1">Amino-acid degradation; L-proline degradation into L-glutamate; L-glutamate from L-proline: step 1/2.</text>
</comment>
<dbReference type="InterPro" id="IPR015659">
    <property type="entry name" value="Proline_oxidase"/>
</dbReference>
<dbReference type="GO" id="GO:0004657">
    <property type="term" value="F:proline dehydrogenase activity"/>
    <property type="evidence" value="ECO:0007669"/>
    <property type="project" value="UniProtKB-EC"/>
</dbReference>
<evidence type="ECO:0000256" key="3">
    <source>
        <dbReference type="ARBA" id="ARBA00022630"/>
    </source>
</evidence>
<feature type="binding site" evidence="10">
    <location>
        <begin position="170"/>
        <end position="172"/>
    </location>
    <ligand>
        <name>FAD</name>
        <dbReference type="ChEBI" id="CHEBI:57692"/>
    </ligand>
</feature>
<comment type="caution">
    <text evidence="12">The sequence shown here is derived from an EMBL/GenBank/DDBJ whole genome shotgun (WGS) entry which is preliminary data.</text>
</comment>
<feature type="domain" description="Proline dehydrogenase" evidence="11">
    <location>
        <begin position="34"/>
        <end position="283"/>
    </location>
</feature>
<accession>A0A259U224</accession>
<name>A0A259U224_9BACT</name>
<dbReference type="InParanoid" id="A0A259U224"/>
<keyword evidence="5 10" id="KW-0274">FAD</keyword>
<evidence type="ECO:0000256" key="9">
    <source>
        <dbReference type="PIRSR" id="PIRSR000196-1"/>
    </source>
</evidence>